<keyword evidence="1" id="KW-0472">Membrane</keyword>
<accession>A0A1J0VSX5</accession>
<dbReference type="Proteomes" id="UP000183810">
    <property type="component" value="Chromosome"/>
</dbReference>
<keyword evidence="1" id="KW-0812">Transmembrane</keyword>
<evidence type="ECO:0000313" key="2">
    <source>
        <dbReference type="EMBL" id="APE35140.1"/>
    </source>
</evidence>
<protein>
    <submittedName>
        <fullName evidence="2">Uncharacterized protein</fullName>
    </submittedName>
</protein>
<evidence type="ECO:0000256" key="1">
    <source>
        <dbReference type="SAM" id="Phobius"/>
    </source>
</evidence>
<reference evidence="2" key="1">
    <citation type="submission" date="2016-11" db="EMBL/GenBank/DDBJ databases">
        <authorList>
            <person name="Jaros S."/>
            <person name="Januszkiewicz K."/>
            <person name="Wedrychowicz H."/>
        </authorList>
    </citation>
    <scope>NUCLEOTIDE SEQUENCE [LARGE SCALE GENOMIC DNA]</scope>
    <source>
        <strain evidence="2">Y48</strain>
    </source>
</reference>
<feature type="transmembrane region" description="Helical" evidence="1">
    <location>
        <begin position="21"/>
        <end position="41"/>
    </location>
</feature>
<organism evidence="2 3">
    <name type="scientific">Nocardia mangyaensis</name>
    <dbReference type="NCBI Taxonomy" id="2213200"/>
    <lineage>
        <taxon>Bacteria</taxon>
        <taxon>Bacillati</taxon>
        <taxon>Actinomycetota</taxon>
        <taxon>Actinomycetes</taxon>
        <taxon>Mycobacteriales</taxon>
        <taxon>Nocardiaceae</taxon>
        <taxon>Nocardia</taxon>
    </lineage>
</organism>
<sequence>MADDVDKRGNEQQAFRQAVTYGVSVIAVAVVVGVLTAVWAANRSACAAADTRLCDDAAKTAVLFGPGVILLAGGIGAFVLTFRRFRAGRNWRAFQGAGWFLFVLMTAYLAIGAGSIAR</sequence>
<name>A0A1J0VSX5_9NOCA</name>
<feature type="transmembrane region" description="Helical" evidence="1">
    <location>
        <begin position="94"/>
        <end position="117"/>
    </location>
</feature>
<feature type="transmembrane region" description="Helical" evidence="1">
    <location>
        <begin position="61"/>
        <end position="82"/>
    </location>
</feature>
<evidence type="ECO:0000313" key="3">
    <source>
        <dbReference type="Proteomes" id="UP000183810"/>
    </source>
</evidence>
<keyword evidence="3" id="KW-1185">Reference proteome</keyword>
<keyword evidence="1" id="KW-1133">Transmembrane helix</keyword>
<dbReference type="KEGG" id="nsl:BOX37_15625"/>
<dbReference type="AlphaFoldDB" id="A0A1J0VSX5"/>
<proteinExistence type="predicted"/>
<dbReference type="EMBL" id="CP018082">
    <property type="protein sequence ID" value="APE35140.1"/>
    <property type="molecule type" value="Genomic_DNA"/>
</dbReference>
<dbReference type="OrthoDB" id="4563543at2"/>
<gene>
    <name evidence="2" type="ORF">BOX37_15625</name>
</gene>